<proteinExistence type="predicted"/>
<name>A0ACC4B1Q6_POPAL</name>
<gene>
    <name evidence="1" type="ORF">D5086_026073</name>
</gene>
<reference evidence="1 2" key="1">
    <citation type="journal article" date="2024" name="Plant Biotechnol. J.">
        <title>Genome and CRISPR/Cas9 system of a widespread forest tree (Populus alba) in the world.</title>
        <authorList>
            <person name="Liu Y.J."/>
            <person name="Jiang P.F."/>
            <person name="Han X.M."/>
            <person name="Li X.Y."/>
            <person name="Wang H.M."/>
            <person name="Wang Y.J."/>
            <person name="Wang X.X."/>
            <person name="Zeng Q.Y."/>
        </authorList>
    </citation>
    <scope>NUCLEOTIDE SEQUENCE [LARGE SCALE GENOMIC DNA]</scope>
    <source>
        <strain evidence="2">cv. PAL-ZL1</strain>
    </source>
</reference>
<organism evidence="1 2">
    <name type="scientific">Populus alba</name>
    <name type="common">White poplar</name>
    <dbReference type="NCBI Taxonomy" id="43335"/>
    <lineage>
        <taxon>Eukaryota</taxon>
        <taxon>Viridiplantae</taxon>
        <taxon>Streptophyta</taxon>
        <taxon>Embryophyta</taxon>
        <taxon>Tracheophyta</taxon>
        <taxon>Spermatophyta</taxon>
        <taxon>Magnoliopsida</taxon>
        <taxon>eudicotyledons</taxon>
        <taxon>Gunneridae</taxon>
        <taxon>Pentapetalae</taxon>
        <taxon>rosids</taxon>
        <taxon>fabids</taxon>
        <taxon>Malpighiales</taxon>
        <taxon>Salicaceae</taxon>
        <taxon>Saliceae</taxon>
        <taxon>Populus</taxon>
    </lineage>
</organism>
<dbReference type="Proteomes" id="UP000309997">
    <property type="component" value="Unassembled WGS sequence"/>
</dbReference>
<dbReference type="EMBL" id="RCHU02000014">
    <property type="protein sequence ID" value="KAL3572169.1"/>
    <property type="molecule type" value="Genomic_DNA"/>
</dbReference>
<comment type="caution">
    <text evidence="1">The sequence shown here is derived from an EMBL/GenBank/DDBJ whole genome shotgun (WGS) entry which is preliminary data.</text>
</comment>
<keyword evidence="2" id="KW-1185">Reference proteome</keyword>
<protein>
    <submittedName>
        <fullName evidence="1">Uncharacterized protein</fullName>
    </submittedName>
</protein>
<sequence length="110" mass="12371">MQSPENDGVGLYMELGATLWHTRKARNQRIFRERAEFQSSPICNIRSGMAADINSQITKVFYLVNSKTFPFMIALDSALVLELVDREEDWSKLSENKTAAAVALVTESSN</sequence>
<accession>A0ACC4B1Q6</accession>
<evidence type="ECO:0000313" key="2">
    <source>
        <dbReference type="Proteomes" id="UP000309997"/>
    </source>
</evidence>
<evidence type="ECO:0000313" key="1">
    <source>
        <dbReference type="EMBL" id="KAL3572169.1"/>
    </source>
</evidence>